<organism evidence="1 2">
    <name type="scientific">Tetragonisca angustula</name>
    <dbReference type="NCBI Taxonomy" id="166442"/>
    <lineage>
        <taxon>Eukaryota</taxon>
        <taxon>Metazoa</taxon>
        <taxon>Ecdysozoa</taxon>
        <taxon>Arthropoda</taxon>
        <taxon>Hexapoda</taxon>
        <taxon>Insecta</taxon>
        <taxon>Pterygota</taxon>
        <taxon>Neoptera</taxon>
        <taxon>Endopterygota</taxon>
        <taxon>Hymenoptera</taxon>
        <taxon>Apocrita</taxon>
        <taxon>Aculeata</taxon>
        <taxon>Apoidea</taxon>
        <taxon>Anthophila</taxon>
        <taxon>Apidae</taxon>
        <taxon>Tetragonisca</taxon>
    </lineage>
</organism>
<protein>
    <submittedName>
        <fullName evidence="1">Uncharacterized protein</fullName>
    </submittedName>
</protein>
<keyword evidence="2" id="KW-1185">Reference proteome</keyword>
<proteinExistence type="predicted"/>
<evidence type="ECO:0000313" key="1">
    <source>
        <dbReference type="EMBL" id="KAK9301896.1"/>
    </source>
</evidence>
<dbReference type="Proteomes" id="UP001432146">
    <property type="component" value="Unassembled WGS sequence"/>
</dbReference>
<gene>
    <name evidence="1" type="ORF">QLX08_005894</name>
</gene>
<evidence type="ECO:0000313" key="2">
    <source>
        <dbReference type="Proteomes" id="UP001432146"/>
    </source>
</evidence>
<accession>A0AAW0ZWD1</accession>
<name>A0AAW0ZWD1_9HYME</name>
<comment type="caution">
    <text evidence="1">The sequence shown here is derived from an EMBL/GenBank/DDBJ whole genome shotgun (WGS) entry which is preliminary data.</text>
</comment>
<sequence>MITASDFLAQCGLPINATKSFTVSIRNVPQEVRRGLQNSITCLGQTLPALSRESQWKYLEVPFTLKSTFVKPEKQLEDALEIITKAPLKPEQKIFALRVIVQPSLYHLLILGNTNLSRLKKIDSLTRSAVKKKD</sequence>
<dbReference type="EMBL" id="JAWNGG020000103">
    <property type="protein sequence ID" value="KAK9301896.1"/>
    <property type="molecule type" value="Genomic_DNA"/>
</dbReference>
<dbReference type="AlphaFoldDB" id="A0AAW0ZWD1"/>
<reference evidence="1 2" key="1">
    <citation type="submission" date="2024-05" db="EMBL/GenBank/DDBJ databases">
        <title>The nuclear and mitochondrial genome assemblies of Tetragonisca angustula (Apidae: Meliponini), a tiny yet remarkable pollinator in the Neotropics.</title>
        <authorList>
            <person name="Ferrari R."/>
            <person name="Ricardo P.C."/>
            <person name="Dias F.C."/>
            <person name="Araujo N.S."/>
            <person name="Soares D.O."/>
            <person name="Zhou Q.-S."/>
            <person name="Zhu C.-D."/>
            <person name="Coutinho L."/>
            <person name="Airas M.C."/>
            <person name="Batista T.M."/>
        </authorList>
    </citation>
    <scope>NUCLEOTIDE SEQUENCE [LARGE SCALE GENOMIC DNA]</scope>
    <source>
        <strain evidence="1">ASF017062</strain>
        <tissue evidence="1">Abdomen</tissue>
    </source>
</reference>